<feature type="transmembrane region" description="Helical" evidence="2">
    <location>
        <begin position="152"/>
        <end position="173"/>
    </location>
</feature>
<feature type="transmembrane region" description="Helical" evidence="2">
    <location>
        <begin position="179"/>
        <end position="202"/>
    </location>
</feature>
<evidence type="ECO:0000256" key="2">
    <source>
        <dbReference type="SAM" id="Phobius"/>
    </source>
</evidence>
<accession>A0A0J8RKU1</accession>
<dbReference type="AlphaFoldDB" id="A0A0J8RKU1"/>
<evidence type="ECO:0000313" key="4">
    <source>
        <dbReference type="Proteomes" id="UP000054563"/>
    </source>
</evidence>
<feature type="region of interest" description="Disordered" evidence="1">
    <location>
        <begin position="102"/>
        <end position="133"/>
    </location>
</feature>
<keyword evidence="2" id="KW-0812">Transmembrane</keyword>
<dbReference type="Proteomes" id="UP000054563">
    <property type="component" value="Unassembled WGS sequence"/>
</dbReference>
<organism evidence="3 4">
    <name type="scientific">Coccidioides immitis H538.4</name>
    <dbReference type="NCBI Taxonomy" id="396776"/>
    <lineage>
        <taxon>Eukaryota</taxon>
        <taxon>Fungi</taxon>
        <taxon>Dikarya</taxon>
        <taxon>Ascomycota</taxon>
        <taxon>Pezizomycotina</taxon>
        <taxon>Eurotiomycetes</taxon>
        <taxon>Eurotiomycetidae</taxon>
        <taxon>Onygenales</taxon>
        <taxon>Onygenaceae</taxon>
        <taxon>Coccidioides</taxon>
    </lineage>
</organism>
<name>A0A0J8RKU1_COCIT</name>
<evidence type="ECO:0000256" key="1">
    <source>
        <dbReference type="SAM" id="MobiDB-lite"/>
    </source>
</evidence>
<dbReference type="EMBL" id="DS016985">
    <property type="protein sequence ID" value="KMU84574.1"/>
    <property type="molecule type" value="Genomic_DNA"/>
</dbReference>
<proteinExistence type="predicted"/>
<keyword evidence="2" id="KW-1133">Transmembrane helix</keyword>
<keyword evidence="2" id="KW-0472">Membrane</keyword>
<sequence length="241" mass="26139">MPVDGEALVGEAGELSGLDWHHPCRIDATATAAKGSAKGAVNGQTRLTVDEIETLLDAIGAAIVGGDGPVQRERGRRAVDMPLWVQLEALAAAMALSVLDGNGGRSRGPKKPQEYQDCSQTQDDWQKRGCRRPVRRRRRRRRRRLCSCRERCDVGVLLVLVIAITAVVVSPLLPVPVFAFAAAVVVVVVVVIIAVVVVAVVFSSRPPLVATATRWSLHRTAWSDKTQPQPLRLRVLARVDV</sequence>
<protein>
    <submittedName>
        <fullName evidence="3">Uncharacterized protein</fullName>
    </submittedName>
</protein>
<evidence type="ECO:0000313" key="3">
    <source>
        <dbReference type="EMBL" id="KMU84574.1"/>
    </source>
</evidence>
<reference evidence="4" key="1">
    <citation type="journal article" date="2010" name="Genome Res.">
        <title>Population genomic sequencing of Coccidioides fungi reveals recent hybridization and transposon control.</title>
        <authorList>
            <person name="Neafsey D.E."/>
            <person name="Barker B.M."/>
            <person name="Sharpton T.J."/>
            <person name="Stajich J.E."/>
            <person name="Park D.J."/>
            <person name="Whiston E."/>
            <person name="Hung C.-Y."/>
            <person name="McMahan C."/>
            <person name="White J."/>
            <person name="Sykes S."/>
            <person name="Heiman D."/>
            <person name="Young S."/>
            <person name="Zeng Q."/>
            <person name="Abouelleil A."/>
            <person name="Aftuck L."/>
            <person name="Bessette D."/>
            <person name="Brown A."/>
            <person name="FitzGerald M."/>
            <person name="Lui A."/>
            <person name="Macdonald J.P."/>
            <person name="Priest M."/>
            <person name="Orbach M.J."/>
            <person name="Galgiani J.N."/>
            <person name="Kirkland T.N."/>
            <person name="Cole G.T."/>
            <person name="Birren B.W."/>
            <person name="Henn M.R."/>
            <person name="Taylor J.W."/>
            <person name="Rounsley S.D."/>
        </authorList>
    </citation>
    <scope>NUCLEOTIDE SEQUENCE [LARGE SCALE GENOMIC DNA]</scope>
    <source>
        <strain evidence="4">H538.4</strain>
    </source>
</reference>
<dbReference type="VEuPathDB" id="FungiDB:CIHG_02358"/>
<gene>
    <name evidence="3" type="ORF">CIHG_02358</name>
</gene>